<reference evidence="2" key="2">
    <citation type="journal article" date="2015" name="Fish Shellfish Immunol.">
        <title>Early steps in the European eel (Anguilla anguilla)-Vibrio vulnificus interaction in the gills: Role of the RtxA13 toxin.</title>
        <authorList>
            <person name="Callol A."/>
            <person name="Pajuelo D."/>
            <person name="Ebbesson L."/>
            <person name="Teles M."/>
            <person name="MacKenzie S."/>
            <person name="Amaro C."/>
        </authorList>
    </citation>
    <scope>NUCLEOTIDE SEQUENCE</scope>
</reference>
<proteinExistence type="predicted"/>
<evidence type="ECO:0000256" key="1">
    <source>
        <dbReference type="SAM" id="MobiDB-lite"/>
    </source>
</evidence>
<evidence type="ECO:0000313" key="2">
    <source>
        <dbReference type="EMBL" id="JAH70074.1"/>
    </source>
</evidence>
<protein>
    <submittedName>
        <fullName evidence="2">Uncharacterized protein</fullName>
    </submittedName>
</protein>
<name>A0A0E9UW18_ANGAN</name>
<dbReference type="EMBL" id="GBXM01038503">
    <property type="protein sequence ID" value="JAH70074.1"/>
    <property type="molecule type" value="Transcribed_RNA"/>
</dbReference>
<dbReference type="AlphaFoldDB" id="A0A0E9UW18"/>
<accession>A0A0E9UW18</accession>
<sequence length="60" mass="6570">MASFHPGRTNGVGSKNSKGGPLMSKIRREDRLFDRSLLRDFLSVSLTAENPLSHSAEVAK</sequence>
<reference evidence="2" key="1">
    <citation type="submission" date="2014-11" db="EMBL/GenBank/DDBJ databases">
        <authorList>
            <person name="Amaro Gonzalez C."/>
        </authorList>
    </citation>
    <scope>NUCLEOTIDE SEQUENCE</scope>
</reference>
<organism evidence="2">
    <name type="scientific">Anguilla anguilla</name>
    <name type="common">European freshwater eel</name>
    <name type="synonym">Muraena anguilla</name>
    <dbReference type="NCBI Taxonomy" id="7936"/>
    <lineage>
        <taxon>Eukaryota</taxon>
        <taxon>Metazoa</taxon>
        <taxon>Chordata</taxon>
        <taxon>Craniata</taxon>
        <taxon>Vertebrata</taxon>
        <taxon>Euteleostomi</taxon>
        <taxon>Actinopterygii</taxon>
        <taxon>Neopterygii</taxon>
        <taxon>Teleostei</taxon>
        <taxon>Anguilliformes</taxon>
        <taxon>Anguillidae</taxon>
        <taxon>Anguilla</taxon>
    </lineage>
</organism>
<feature type="region of interest" description="Disordered" evidence="1">
    <location>
        <begin position="1"/>
        <end position="25"/>
    </location>
</feature>